<gene>
    <name evidence="2" type="ORF">VKT23_007519</name>
</gene>
<keyword evidence="1" id="KW-0472">Membrane</keyword>
<keyword evidence="3" id="KW-1185">Reference proteome</keyword>
<evidence type="ECO:0000313" key="3">
    <source>
        <dbReference type="Proteomes" id="UP001498398"/>
    </source>
</evidence>
<reference evidence="2 3" key="1">
    <citation type="submission" date="2024-01" db="EMBL/GenBank/DDBJ databases">
        <title>A draft genome for the cacao thread blight pathogen Marasmiellus scandens.</title>
        <authorList>
            <person name="Baruah I.K."/>
            <person name="Leung J."/>
            <person name="Bukari Y."/>
            <person name="Amoako-Attah I."/>
            <person name="Meinhardt L.W."/>
            <person name="Bailey B.A."/>
            <person name="Cohen S.P."/>
        </authorList>
    </citation>
    <scope>NUCLEOTIDE SEQUENCE [LARGE SCALE GENOMIC DNA]</scope>
    <source>
        <strain evidence="2 3">GH-19</strain>
    </source>
</reference>
<feature type="transmembrane region" description="Helical" evidence="1">
    <location>
        <begin position="116"/>
        <end position="139"/>
    </location>
</feature>
<dbReference type="Gene3D" id="2.60.40.1820">
    <property type="match status" value="1"/>
</dbReference>
<name>A0ABR1JKQ1_9AGAR</name>
<proteinExistence type="predicted"/>
<protein>
    <recommendedName>
        <fullName evidence="4">Late embryogenesis abundant protein LEA-2 subgroup domain-containing protein</fullName>
    </recommendedName>
</protein>
<organism evidence="2 3">
    <name type="scientific">Marasmiellus scandens</name>
    <dbReference type="NCBI Taxonomy" id="2682957"/>
    <lineage>
        <taxon>Eukaryota</taxon>
        <taxon>Fungi</taxon>
        <taxon>Dikarya</taxon>
        <taxon>Basidiomycota</taxon>
        <taxon>Agaricomycotina</taxon>
        <taxon>Agaricomycetes</taxon>
        <taxon>Agaricomycetidae</taxon>
        <taxon>Agaricales</taxon>
        <taxon>Marasmiineae</taxon>
        <taxon>Omphalotaceae</taxon>
        <taxon>Marasmiellus</taxon>
    </lineage>
</organism>
<keyword evidence="1" id="KW-1133">Transmembrane helix</keyword>
<dbReference type="EMBL" id="JBANRG010000010">
    <property type="protein sequence ID" value="KAK7462937.1"/>
    <property type="molecule type" value="Genomic_DNA"/>
</dbReference>
<dbReference type="Proteomes" id="UP001498398">
    <property type="component" value="Unassembled WGS sequence"/>
</dbReference>
<comment type="caution">
    <text evidence="2">The sequence shown here is derived from an EMBL/GenBank/DDBJ whole genome shotgun (WGS) entry which is preliminary data.</text>
</comment>
<sequence>MPRRSWLPSRPESGHNLSDSYAFTFNPRNSSQSPNLKQSIYNHESDPFARTLELSLPLDTVSQYPEAGLSNAGGGNTFSIWSKENMTASGNVKQYRQQYQGNLWTRGSGGRRALRFISCTILIALYLFLGIALSLILFLRPPNAAISKPDIKIDQTALIQSPQKVVTGLTLPLQVNISISNPSFISATAKNVSVSVWYKVNDTSKFKIGNGTISNKVIKPNARTNITFPIDITYTTDLDPHNAVLGDLLEKCVFNNQGFDFNINVDVKASILGVTIAPKTISLASIHQACPVDTTPIQSLLKSADEITEELANKRLLDVFIDLIHVAAERLPSLIG</sequence>
<evidence type="ECO:0000256" key="1">
    <source>
        <dbReference type="SAM" id="Phobius"/>
    </source>
</evidence>
<accession>A0ABR1JKQ1</accession>
<keyword evidence="1" id="KW-0812">Transmembrane</keyword>
<evidence type="ECO:0000313" key="2">
    <source>
        <dbReference type="EMBL" id="KAK7462937.1"/>
    </source>
</evidence>
<evidence type="ECO:0008006" key="4">
    <source>
        <dbReference type="Google" id="ProtNLM"/>
    </source>
</evidence>